<reference evidence="1 2" key="1">
    <citation type="journal article" date="2020" name="Microbiome">
        <title>Single-cell genomics of uncultured bacteria reveals dietary fiber responders in the mouse gut microbiota.</title>
        <authorList>
            <person name="Chijiiwa R."/>
            <person name="Hosokawa M."/>
            <person name="Kogawa M."/>
            <person name="Nishikawa Y."/>
            <person name="Ide K."/>
            <person name="Sakanashi C."/>
            <person name="Takahashi K."/>
            <person name="Takeyama H."/>
        </authorList>
    </citation>
    <scope>NUCLEOTIDE SEQUENCE [LARGE SCALE GENOMIC DNA]</scope>
    <source>
        <strain evidence="1">IMSAGC_001</strain>
    </source>
</reference>
<protein>
    <submittedName>
        <fullName evidence="1">Uncharacterized protein</fullName>
    </submittedName>
</protein>
<accession>A0A7J0A606</accession>
<gene>
    <name evidence="1" type="ORF">IMSAGC001_03156</name>
</gene>
<proteinExistence type="predicted"/>
<evidence type="ECO:0000313" key="2">
    <source>
        <dbReference type="Proteomes" id="UP000491181"/>
    </source>
</evidence>
<evidence type="ECO:0000313" key="1">
    <source>
        <dbReference type="EMBL" id="GFH87728.1"/>
    </source>
</evidence>
<dbReference type="EMBL" id="BLLS01000116">
    <property type="protein sequence ID" value="GFH87728.1"/>
    <property type="molecule type" value="Genomic_DNA"/>
</dbReference>
<dbReference type="AlphaFoldDB" id="A0A7J0A606"/>
<name>A0A7J0A606_9BACE</name>
<organism evidence="1 2">
    <name type="scientific">Bacteroides acidifaciens</name>
    <dbReference type="NCBI Taxonomy" id="85831"/>
    <lineage>
        <taxon>Bacteria</taxon>
        <taxon>Pseudomonadati</taxon>
        <taxon>Bacteroidota</taxon>
        <taxon>Bacteroidia</taxon>
        <taxon>Bacteroidales</taxon>
        <taxon>Bacteroidaceae</taxon>
        <taxon>Bacteroides</taxon>
    </lineage>
</organism>
<dbReference type="Proteomes" id="UP000491181">
    <property type="component" value="Unassembled WGS sequence"/>
</dbReference>
<comment type="caution">
    <text evidence="1">The sequence shown here is derived from an EMBL/GenBank/DDBJ whole genome shotgun (WGS) entry which is preliminary data.</text>
</comment>
<sequence length="43" mass="4990">MTEVEKIRSSQLADMSAPELQVRLLNEPKDVKMLREKVFIVNC</sequence>